<dbReference type="SMART" id="SM00050">
    <property type="entry name" value="DISIN"/>
    <property type="match status" value="1"/>
</dbReference>
<feature type="binding site" evidence="8">
    <location>
        <position position="333"/>
    </location>
    <ligand>
        <name>Zn(2+)</name>
        <dbReference type="ChEBI" id="CHEBI:29105"/>
        <note>catalytic</note>
    </ligand>
</feature>
<keyword evidence="8" id="KW-0479">Metal-binding</keyword>
<dbReference type="CDD" id="cd04269">
    <property type="entry name" value="ZnMc_adamalysin_II_like"/>
    <property type="match status" value="1"/>
</dbReference>
<dbReference type="Pfam" id="PF00200">
    <property type="entry name" value="Disintegrin"/>
    <property type="match status" value="1"/>
</dbReference>
<protein>
    <recommendedName>
        <fullName evidence="14">ADAM metallopeptidase domain 29</fullName>
    </recommendedName>
</protein>
<organism evidence="12 13">
    <name type="scientific">Moschus moschiferus</name>
    <name type="common">Siberian musk deer</name>
    <name type="synonym">Moschus sibiricus</name>
    <dbReference type="NCBI Taxonomy" id="68415"/>
    <lineage>
        <taxon>Eukaryota</taxon>
        <taxon>Metazoa</taxon>
        <taxon>Chordata</taxon>
        <taxon>Craniata</taxon>
        <taxon>Vertebrata</taxon>
        <taxon>Euteleostomi</taxon>
        <taxon>Mammalia</taxon>
        <taxon>Eutheria</taxon>
        <taxon>Laurasiatheria</taxon>
        <taxon>Artiodactyla</taxon>
        <taxon>Ruminantia</taxon>
        <taxon>Pecora</taxon>
        <taxon>Moschidae</taxon>
        <taxon>Moschus</taxon>
    </lineage>
</organism>
<dbReference type="Pfam" id="PF08516">
    <property type="entry name" value="ADAM_CR"/>
    <property type="match status" value="1"/>
</dbReference>
<dbReference type="Proteomes" id="UP000694544">
    <property type="component" value="Unplaced"/>
</dbReference>
<feature type="disulfide bond" evidence="6">
    <location>
        <begin position="455"/>
        <end position="475"/>
    </location>
</feature>
<reference evidence="12" key="2">
    <citation type="submission" date="2025-09" db="UniProtKB">
        <authorList>
            <consortium name="Ensembl"/>
        </authorList>
    </citation>
    <scope>IDENTIFICATION</scope>
</reference>
<dbReference type="InterPro" id="IPR002870">
    <property type="entry name" value="Peptidase_M12B_N"/>
</dbReference>
<evidence type="ECO:0008006" key="14">
    <source>
        <dbReference type="Google" id="ProtNLM"/>
    </source>
</evidence>
<dbReference type="GO" id="GO:0004222">
    <property type="term" value="F:metalloendopeptidase activity"/>
    <property type="evidence" value="ECO:0007669"/>
    <property type="project" value="InterPro"/>
</dbReference>
<dbReference type="GeneTree" id="ENSGT00940000162672"/>
<keyword evidence="4" id="KW-0472">Membrane</keyword>
<evidence type="ECO:0000256" key="7">
    <source>
        <dbReference type="PROSITE-ProRule" id="PRU00076"/>
    </source>
</evidence>
<dbReference type="FunFam" id="3.40.390.10:FF:000002">
    <property type="entry name" value="Disintegrin and metalloproteinase domain-containing protein 22"/>
    <property type="match status" value="1"/>
</dbReference>
<dbReference type="SUPFAM" id="SSF57552">
    <property type="entry name" value="Blood coagulation inhibitor (disintegrin)"/>
    <property type="match status" value="1"/>
</dbReference>
<dbReference type="Ensembl" id="ENSMMST00000000165.1">
    <property type="protein sequence ID" value="ENSMMSP00000000150.1"/>
    <property type="gene ID" value="ENSMMSG00000000126.1"/>
</dbReference>
<keyword evidence="7" id="KW-0245">EGF-like domain</keyword>
<dbReference type="Gene3D" id="3.40.390.10">
    <property type="entry name" value="Collagenase (Catalytic Domain)"/>
    <property type="match status" value="1"/>
</dbReference>
<evidence type="ECO:0000256" key="8">
    <source>
        <dbReference type="PROSITE-ProRule" id="PRU00276"/>
    </source>
</evidence>
<dbReference type="PANTHER" id="PTHR11905">
    <property type="entry name" value="ADAM A DISINTEGRIN AND METALLOPROTEASE DOMAIN"/>
    <property type="match status" value="1"/>
</dbReference>
<comment type="caution">
    <text evidence="7">Lacks conserved residue(s) required for the propagation of feature annotation.</text>
</comment>
<sequence>SRKTWAYTTLFQKQNWLQVLNSSTLKCNQVPPEVVIPLKITGTGRGMKPPGRLSYSLHLGGQRHVFHMKVKKHLLSRHLPVFTYSEEGALLKDQPFVQNDCYYHGYVEGDPESLVALSTCLGGFRGLLQINNVVYEIKPMIFSTKFEHLVYKMESEETQFPTMKSGFVQEETVEHFEFQETGNFTLKQSHHEGWWIHSFFVEMAVVVDYTLYNYFKKNVSKVKEDLFAIVNIVDSIYQVMGMKVLLIGLEFWTQRNFVEIDAVQRALRDFCVWKRKSFNTRLPHDIAHLFIKENYGRLLGLAYVGTVCNQLYNCGVDSFLNDKLQEFAYIVSHEIGHNLGMRHDDKICKCGSTKCIMFPSKTVATRFSNCSYASYWNVVGKVRCMRISPNPENVFRQTRCGNSVVEEGEQCDCGSTYTCAKDPCCQSDCTLRAGATCAFGLCCENCTFMPSGSTCRKVENECDLPEWCNGTSYQCPEDVYMQDGTSCSGGGYCYEKRCNDRNEQCRKIFGKEAKNANEDCYKEVNTRGDRFGNCGLTASSYIQCEIPDILCGRVQCENVTEVPFLRDHSTVHWTRINGVNCWGTDYHLGMPIPDIGEVKDGTECGANHICINRKCTLKPSFGSVCSAETCNMNGVCNNRQHCHCSSEWRPPRCQAQGAGGSVDSGPPPGGDAAPDYSYLLLFRLIPLLFMLKVLQLNLSEKDNVLTQYLRKKYPMF</sequence>
<dbReference type="GO" id="GO:0006508">
    <property type="term" value="P:proteolysis"/>
    <property type="evidence" value="ECO:0007669"/>
    <property type="project" value="InterPro"/>
</dbReference>
<keyword evidence="2" id="KW-0812">Transmembrane</keyword>
<keyword evidence="13" id="KW-1185">Reference proteome</keyword>
<keyword evidence="5 7" id="KW-1015">Disulfide bond</keyword>
<dbReference type="PROSITE" id="PS00427">
    <property type="entry name" value="DISINTEGRIN_1"/>
    <property type="match status" value="1"/>
</dbReference>
<feature type="binding site" evidence="8">
    <location>
        <position position="343"/>
    </location>
    <ligand>
        <name>Zn(2+)</name>
        <dbReference type="ChEBI" id="CHEBI:29105"/>
        <note>catalytic</note>
    </ligand>
</feature>
<feature type="disulfide bond" evidence="7">
    <location>
        <begin position="644"/>
        <end position="653"/>
    </location>
</feature>
<dbReference type="InterPro" id="IPR036436">
    <property type="entry name" value="Disintegrin_dom_sf"/>
</dbReference>
<dbReference type="GO" id="GO:0046872">
    <property type="term" value="F:metal ion binding"/>
    <property type="evidence" value="ECO:0007669"/>
    <property type="project" value="UniProtKB-KW"/>
</dbReference>
<dbReference type="PROSITE" id="PS50214">
    <property type="entry name" value="DISINTEGRIN_2"/>
    <property type="match status" value="1"/>
</dbReference>
<accession>A0A8C6CGW0</accession>
<dbReference type="GO" id="GO:0008584">
    <property type="term" value="P:male gonad development"/>
    <property type="evidence" value="ECO:0007669"/>
    <property type="project" value="TreeGrafter"/>
</dbReference>
<evidence type="ECO:0000256" key="5">
    <source>
        <dbReference type="ARBA" id="ARBA00023157"/>
    </source>
</evidence>
<evidence type="ECO:0000256" key="1">
    <source>
        <dbReference type="ARBA" id="ARBA00004479"/>
    </source>
</evidence>
<dbReference type="GO" id="GO:0009897">
    <property type="term" value="C:external side of plasma membrane"/>
    <property type="evidence" value="ECO:0007669"/>
    <property type="project" value="TreeGrafter"/>
</dbReference>
<evidence type="ECO:0000259" key="9">
    <source>
        <dbReference type="PROSITE" id="PS50026"/>
    </source>
</evidence>
<name>A0A8C6CGW0_MOSMO</name>
<evidence type="ECO:0000313" key="13">
    <source>
        <dbReference type="Proteomes" id="UP000694544"/>
    </source>
</evidence>
<dbReference type="FunFam" id="4.10.70.10:FF:000001">
    <property type="entry name" value="Disintegrin and metalloproteinase domain-containing protein 22"/>
    <property type="match status" value="1"/>
</dbReference>
<dbReference type="InterPro" id="IPR001762">
    <property type="entry name" value="Disintegrin_dom"/>
</dbReference>
<dbReference type="Gene3D" id="4.10.70.10">
    <property type="entry name" value="Disintegrin domain"/>
    <property type="match status" value="1"/>
</dbReference>
<dbReference type="InterPro" id="IPR000742">
    <property type="entry name" value="EGF"/>
</dbReference>
<dbReference type="InterPro" id="IPR034027">
    <property type="entry name" value="Reprolysin_adamalysin"/>
</dbReference>
<evidence type="ECO:0000256" key="2">
    <source>
        <dbReference type="ARBA" id="ARBA00022692"/>
    </source>
</evidence>
<feature type="active site" evidence="8">
    <location>
        <position position="334"/>
    </location>
</feature>
<evidence type="ECO:0000256" key="6">
    <source>
        <dbReference type="PROSITE-ProRule" id="PRU00068"/>
    </source>
</evidence>
<dbReference type="InterPro" id="IPR006586">
    <property type="entry name" value="ADAM_Cys-rich"/>
</dbReference>
<evidence type="ECO:0000259" key="11">
    <source>
        <dbReference type="PROSITE" id="PS50215"/>
    </source>
</evidence>
<comment type="subcellular location">
    <subcellularLocation>
        <location evidence="1">Membrane</location>
        <topology evidence="1">Single-pass type I membrane protein</topology>
    </subcellularLocation>
</comment>
<dbReference type="PROSITE" id="PS50215">
    <property type="entry name" value="ADAM_MEPRO"/>
    <property type="match status" value="1"/>
</dbReference>
<dbReference type="Pfam" id="PF01562">
    <property type="entry name" value="Pep_M12B_propep"/>
    <property type="match status" value="1"/>
</dbReference>
<dbReference type="AlphaFoldDB" id="A0A8C6CGW0"/>
<evidence type="ECO:0000256" key="3">
    <source>
        <dbReference type="ARBA" id="ARBA00022989"/>
    </source>
</evidence>
<dbReference type="SUPFAM" id="SSF55486">
    <property type="entry name" value="Metalloproteases ('zincins'), catalytic domain"/>
    <property type="match status" value="1"/>
</dbReference>
<dbReference type="InterPro" id="IPR024079">
    <property type="entry name" value="MetalloPept_cat_dom_sf"/>
</dbReference>
<evidence type="ECO:0000259" key="10">
    <source>
        <dbReference type="PROSITE" id="PS50214"/>
    </source>
</evidence>
<feature type="disulfide bond" evidence="8">
    <location>
        <begin position="350"/>
        <end position="355"/>
    </location>
</feature>
<feature type="domain" description="Disintegrin" evidence="10">
    <location>
        <begin position="397"/>
        <end position="483"/>
    </location>
</feature>
<evidence type="ECO:0000313" key="12">
    <source>
        <dbReference type="Ensembl" id="ENSMMSP00000000150.1"/>
    </source>
</evidence>
<dbReference type="SMART" id="SM00608">
    <property type="entry name" value="ACR"/>
    <property type="match status" value="1"/>
</dbReference>
<keyword evidence="8" id="KW-0862">Zinc</keyword>
<dbReference type="Pfam" id="PF01421">
    <property type="entry name" value="Reprolysin"/>
    <property type="match status" value="1"/>
</dbReference>
<reference evidence="12" key="1">
    <citation type="submission" date="2025-08" db="UniProtKB">
        <authorList>
            <consortium name="Ensembl"/>
        </authorList>
    </citation>
    <scope>IDENTIFICATION</scope>
</reference>
<feature type="domain" description="Peptidase M12B" evidence="11">
    <location>
        <begin position="199"/>
        <end position="391"/>
    </location>
</feature>
<dbReference type="InterPro" id="IPR018358">
    <property type="entry name" value="Disintegrin_CS"/>
</dbReference>
<dbReference type="PANTHER" id="PTHR11905:SF239">
    <property type="entry name" value="A DISINTEGRIN AND METALLOPEPTIDASE DOMAIN 26B-RELATED"/>
    <property type="match status" value="1"/>
</dbReference>
<feature type="domain" description="EGF-like" evidence="9">
    <location>
        <begin position="621"/>
        <end position="654"/>
    </location>
</feature>
<dbReference type="GO" id="GO:1990913">
    <property type="term" value="C:sperm head plasma membrane"/>
    <property type="evidence" value="ECO:0007669"/>
    <property type="project" value="TreeGrafter"/>
</dbReference>
<keyword evidence="3" id="KW-1133">Transmembrane helix</keyword>
<proteinExistence type="predicted"/>
<feature type="binding site" evidence="8">
    <location>
        <position position="337"/>
    </location>
    <ligand>
        <name>Zn(2+)</name>
        <dbReference type="ChEBI" id="CHEBI:29105"/>
        <note>catalytic</note>
    </ligand>
</feature>
<dbReference type="PROSITE" id="PS50026">
    <property type="entry name" value="EGF_3"/>
    <property type="match status" value="1"/>
</dbReference>
<dbReference type="PRINTS" id="PR00289">
    <property type="entry name" value="DISINTEGRIN"/>
</dbReference>
<evidence type="ECO:0000256" key="4">
    <source>
        <dbReference type="ARBA" id="ARBA00023136"/>
    </source>
</evidence>
<dbReference type="InterPro" id="IPR001590">
    <property type="entry name" value="Peptidase_M12B"/>
</dbReference>